<evidence type="ECO:0000313" key="2">
    <source>
        <dbReference type="Proteomes" id="UP000202419"/>
    </source>
</evidence>
<protein>
    <submittedName>
        <fullName evidence="1">Uncharacterized protein b775R</fullName>
    </submittedName>
</protein>
<sequence>MGRRQTETHRRHHKTFPKQHRHILRTVSGWRKRAIGRVEFGHPNQENQSKRLECISRTNVYRHSRQHRRAHIISERTEEYR</sequence>
<dbReference type="KEGG" id="vg:5658862"/>
<proteinExistence type="predicted"/>
<keyword evidence="2" id="KW-1185">Reference proteome</keyword>
<accession>A7IXV0</accession>
<dbReference type="RefSeq" id="YP_001497971.1">
    <property type="nucleotide sequence ID" value="NC_009898.1"/>
</dbReference>
<gene>
    <name evidence="1" type="primary">b775R</name>
    <name evidence="1" type="ORF">NY2A_b775R</name>
</gene>
<reference evidence="1 2" key="1">
    <citation type="journal article" date="2007" name="Virology">
        <title>Sequence and annotation of the 369-kb NY-2A and the 345-kb AR158 viruses that infect Chlorella NC64A.</title>
        <authorList>
            <person name="Fitzgerald L.A."/>
            <person name="Graves M.V."/>
            <person name="Li X."/>
            <person name="Feldblyum T."/>
            <person name="Nierman W.C."/>
            <person name="Van Etten J.L."/>
        </authorList>
    </citation>
    <scope>NUCLEOTIDE SEQUENCE [LARGE SCALE GENOMIC DNA]</scope>
    <source>
        <strain evidence="1 2">NY-2A</strain>
    </source>
</reference>
<organismHost>
    <name type="scientific">Chlorella</name>
    <dbReference type="NCBI Taxonomy" id="3071"/>
</organismHost>
<dbReference type="Proteomes" id="UP000202419">
    <property type="component" value="Segment"/>
</dbReference>
<organism evidence="1 2">
    <name type="scientific">Paramecium bursaria Chlorella virus NY2A</name>
    <name type="common">PBCV-NY2A</name>
    <dbReference type="NCBI Taxonomy" id="46021"/>
    <lineage>
        <taxon>Viruses</taxon>
        <taxon>Varidnaviria</taxon>
        <taxon>Bamfordvirae</taxon>
        <taxon>Nucleocytoviricota</taxon>
        <taxon>Megaviricetes</taxon>
        <taxon>Algavirales</taxon>
        <taxon>Phycodnaviridae</taxon>
        <taxon>Chlorovirus</taxon>
        <taxon>Chlorovirus americanus</taxon>
    </lineage>
</organism>
<dbReference type="EMBL" id="DQ491002">
    <property type="protein sequence ID" value="ABT15174.1"/>
    <property type="molecule type" value="Genomic_DNA"/>
</dbReference>
<evidence type="ECO:0000313" key="1">
    <source>
        <dbReference type="EMBL" id="ABT15174.1"/>
    </source>
</evidence>
<name>A7IXV0_PBCVN</name>
<dbReference type="GeneID" id="5658862"/>